<dbReference type="SUPFAM" id="SSF51621">
    <property type="entry name" value="Phosphoenolpyruvate/pyruvate domain"/>
    <property type="match status" value="1"/>
</dbReference>
<evidence type="ECO:0000256" key="2">
    <source>
        <dbReference type="ARBA" id="ARBA00022723"/>
    </source>
</evidence>
<dbReference type="EMBL" id="CP096649">
    <property type="protein sequence ID" value="UQK59836.1"/>
    <property type="molecule type" value="Genomic_DNA"/>
</dbReference>
<dbReference type="InterPro" id="IPR040442">
    <property type="entry name" value="Pyrv_kinase-like_dom_sf"/>
</dbReference>
<reference evidence="7" key="1">
    <citation type="submission" date="2022-04" db="EMBL/GenBank/DDBJ databases">
        <title>Complete genome sequences of Ezakiella coagulans and Fenollaria massiliensis.</title>
        <authorList>
            <person name="France M.T."/>
            <person name="Clifford J."/>
            <person name="Narina S."/>
            <person name="Rutt L."/>
            <person name="Ravel J."/>
        </authorList>
    </citation>
    <scope>NUCLEOTIDE SEQUENCE</scope>
    <source>
        <strain evidence="7">C0061C2</strain>
    </source>
</reference>
<dbReference type="InterPro" id="IPR011206">
    <property type="entry name" value="Citrate_lyase_beta/mcl1/mcl2"/>
</dbReference>
<evidence type="ECO:0000256" key="3">
    <source>
        <dbReference type="ARBA" id="ARBA00022842"/>
    </source>
</evidence>
<evidence type="ECO:0000256" key="5">
    <source>
        <dbReference type="PIRSR" id="PIRSR015582-2"/>
    </source>
</evidence>
<comment type="cofactor">
    <cofactor evidence="1">
        <name>Mg(2+)</name>
        <dbReference type="ChEBI" id="CHEBI:18420"/>
    </cofactor>
</comment>
<dbReference type="Pfam" id="PF03328">
    <property type="entry name" value="HpcH_HpaI"/>
    <property type="match status" value="1"/>
</dbReference>
<dbReference type="InterPro" id="IPR005000">
    <property type="entry name" value="Aldolase/citrate-lyase_domain"/>
</dbReference>
<feature type="binding site" evidence="4">
    <location>
        <position position="68"/>
    </location>
    <ligand>
        <name>substrate</name>
    </ligand>
</feature>
<keyword evidence="8" id="KW-1185">Reference proteome</keyword>
<evidence type="ECO:0000313" key="7">
    <source>
        <dbReference type="EMBL" id="UQK59836.1"/>
    </source>
</evidence>
<evidence type="ECO:0000256" key="4">
    <source>
        <dbReference type="PIRSR" id="PIRSR015582-1"/>
    </source>
</evidence>
<keyword evidence="7" id="KW-0456">Lyase</keyword>
<feature type="binding site" evidence="5">
    <location>
        <position position="150"/>
    </location>
    <ligand>
        <name>Mg(2+)</name>
        <dbReference type="ChEBI" id="CHEBI:18420"/>
    </ligand>
</feature>
<evidence type="ECO:0000256" key="1">
    <source>
        <dbReference type="ARBA" id="ARBA00001946"/>
    </source>
</evidence>
<accession>A0A9E7DL09</accession>
<dbReference type="RefSeq" id="WP_019213545.1">
    <property type="nucleotide sequence ID" value="NZ_CP096649.1"/>
</dbReference>
<dbReference type="InterPro" id="IPR015813">
    <property type="entry name" value="Pyrv/PenolPyrv_kinase-like_dom"/>
</dbReference>
<keyword evidence="3 5" id="KW-0460">Magnesium</keyword>
<sequence length="289" mass="32148">MNYRTMLFMPGNNPGMLQSSDILGADAIIIDLEDAVSLPEKDAARELVKEYLKTFKSEDKGGSDIYVRVNPLDTDYFYKDLDALKGLNFDGIMLAKASQESVEALSKYLDENNQKYDIFCLIETSQGVEDARNILAKSKRVKGVLLGAEDLTLDLGAKRTKESDEIKYSRMRIVSCAKSLGLQAVDTPWTDTDDIEGLIMDTKKAKAMGMTGKALISPRHVDPVNEIFSPSKEDVNHAVRVMEALKDAKEKGLGAFSLDGKMVDRPIILRAINTLKMSGNYKEEYDELL</sequence>
<gene>
    <name evidence="7" type="ORF">M1R53_04095</name>
</gene>
<feature type="binding site" evidence="4">
    <location>
        <position position="123"/>
    </location>
    <ligand>
        <name>substrate</name>
    </ligand>
</feature>
<organism evidence="7 8">
    <name type="scientific">Fenollaria massiliensis</name>
    <dbReference type="NCBI Taxonomy" id="938288"/>
    <lineage>
        <taxon>Bacteria</taxon>
        <taxon>Bacillati</taxon>
        <taxon>Bacillota</taxon>
        <taxon>Clostridia</taxon>
        <taxon>Eubacteriales</taxon>
        <taxon>Fenollaria</taxon>
    </lineage>
</organism>
<dbReference type="PANTHER" id="PTHR32308">
    <property type="entry name" value="LYASE BETA SUBUNIT, PUTATIVE (AFU_ORTHOLOGUE AFUA_4G13030)-RELATED"/>
    <property type="match status" value="1"/>
</dbReference>
<evidence type="ECO:0000259" key="6">
    <source>
        <dbReference type="Pfam" id="PF03328"/>
    </source>
</evidence>
<feature type="binding site" evidence="5">
    <location>
        <position position="123"/>
    </location>
    <ligand>
        <name>Mg(2+)</name>
        <dbReference type="ChEBI" id="CHEBI:18420"/>
    </ligand>
</feature>
<dbReference type="Proteomes" id="UP000831151">
    <property type="component" value="Chromosome"/>
</dbReference>
<dbReference type="GO" id="GO:0000287">
    <property type="term" value="F:magnesium ion binding"/>
    <property type="evidence" value="ECO:0007669"/>
    <property type="project" value="TreeGrafter"/>
</dbReference>
<evidence type="ECO:0000313" key="8">
    <source>
        <dbReference type="Proteomes" id="UP000831151"/>
    </source>
</evidence>
<dbReference type="Gene3D" id="3.20.20.60">
    <property type="entry name" value="Phosphoenolpyruvate-binding domains"/>
    <property type="match status" value="1"/>
</dbReference>
<keyword evidence="2 5" id="KW-0479">Metal-binding</keyword>
<feature type="domain" description="HpcH/HpaI aldolase/citrate lyase" evidence="6">
    <location>
        <begin position="4"/>
        <end position="218"/>
    </location>
</feature>
<proteinExistence type="predicted"/>
<dbReference type="KEGG" id="fms:M1R53_04095"/>
<protein>
    <submittedName>
        <fullName evidence="7">CoA ester lyase</fullName>
    </submittedName>
</protein>
<dbReference type="AlphaFoldDB" id="A0A9E7DL09"/>
<dbReference type="PIRSF" id="PIRSF015582">
    <property type="entry name" value="Cit_lyase_B"/>
    <property type="match status" value="1"/>
</dbReference>
<dbReference type="GO" id="GO:0006107">
    <property type="term" value="P:oxaloacetate metabolic process"/>
    <property type="evidence" value="ECO:0007669"/>
    <property type="project" value="TreeGrafter"/>
</dbReference>
<dbReference type="PANTHER" id="PTHR32308:SF0">
    <property type="entry name" value="HPCH_HPAI ALDOLASE_CITRATE LYASE DOMAIN-CONTAINING PROTEIN"/>
    <property type="match status" value="1"/>
</dbReference>
<dbReference type="GO" id="GO:0016829">
    <property type="term" value="F:lyase activity"/>
    <property type="evidence" value="ECO:0007669"/>
    <property type="project" value="UniProtKB-KW"/>
</dbReference>
<name>A0A9E7DL09_9FIRM</name>